<sequence length="191" mass="21005">MQSLTSVTMKGEINQSDGSVMEIDLSMSTDGECRGTIVFDGAGVRFIQVDGSAYMQADDAFWSEQSGGDGAAINDLLADRWARMPSEQGMGEMCDLNAFLEDLDEDGDDKEPQVSEGEKIDGKATVKLTTVENDETTNAYIADYDDAYILRMVKEDGDEPGQIDFTDFNKKFDIKAPSEDESVDFEALQQQ</sequence>
<gene>
    <name evidence="1" type="ORF">SAMN05421773_101512</name>
</gene>
<dbReference type="STRING" id="910347.SAMN05421773_101512"/>
<dbReference type="RefSeq" id="WP_093836919.1">
    <property type="nucleotide sequence ID" value="NZ_FOLM01000001.1"/>
</dbReference>
<dbReference type="EMBL" id="FOLM01000001">
    <property type="protein sequence ID" value="SFB91757.1"/>
    <property type="molecule type" value="Genomic_DNA"/>
</dbReference>
<name>A0A1I1EXQ8_9ACTN</name>
<dbReference type="AlphaFoldDB" id="A0A1I1EXQ8"/>
<dbReference type="Proteomes" id="UP000199207">
    <property type="component" value="Unassembled WGS sequence"/>
</dbReference>
<organism evidence="1 2">
    <name type="scientific">Streptomyces aidingensis</name>
    <dbReference type="NCBI Taxonomy" id="910347"/>
    <lineage>
        <taxon>Bacteria</taxon>
        <taxon>Bacillati</taxon>
        <taxon>Actinomycetota</taxon>
        <taxon>Actinomycetes</taxon>
        <taxon>Kitasatosporales</taxon>
        <taxon>Streptomycetaceae</taxon>
        <taxon>Streptomyces</taxon>
    </lineage>
</organism>
<keyword evidence="2" id="KW-1185">Reference proteome</keyword>
<reference evidence="1 2" key="1">
    <citation type="submission" date="2016-10" db="EMBL/GenBank/DDBJ databases">
        <authorList>
            <person name="de Groot N.N."/>
        </authorList>
    </citation>
    <scope>NUCLEOTIDE SEQUENCE [LARGE SCALE GENOMIC DNA]</scope>
    <source>
        <strain evidence="1 2">CGMCC 4.5739</strain>
    </source>
</reference>
<evidence type="ECO:0000313" key="2">
    <source>
        <dbReference type="Proteomes" id="UP000199207"/>
    </source>
</evidence>
<protein>
    <recommendedName>
        <fullName evidence="3">DUF4412 domain-containing protein</fullName>
    </recommendedName>
</protein>
<evidence type="ECO:0000313" key="1">
    <source>
        <dbReference type="EMBL" id="SFB91757.1"/>
    </source>
</evidence>
<dbReference type="OrthoDB" id="3745543at2"/>
<accession>A0A1I1EXQ8</accession>
<evidence type="ECO:0008006" key="3">
    <source>
        <dbReference type="Google" id="ProtNLM"/>
    </source>
</evidence>
<dbReference type="Gene3D" id="2.50.20.20">
    <property type="match status" value="1"/>
</dbReference>
<proteinExistence type="predicted"/>